<keyword evidence="6" id="KW-0769">Symport</keyword>
<dbReference type="GO" id="GO:0015145">
    <property type="term" value="F:monosaccharide transmembrane transporter activity"/>
    <property type="evidence" value="ECO:0007669"/>
    <property type="project" value="InterPro"/>
</dbReference>
<dbReference type="InterPro" id="IPR003663">
    <property type="entry name" value="Sugar/inositol_transpt"/>
</dbReference>
<dbReference type="InterPro" id="IPR044778">
    <property type="entry name" value="MFS_STP/MST-like_plant"/>
</dbReference>
<feature type="transmembrane region" description="Helical" evidence="10">
    <location>
        <begin position="81"/>
        <end position="102"/>
    </location>
</feature>
<comment type="similarity">
    <text evidence="2 9">Belongs to the major facilitator superfamily. Sugar transporter (TC 2.A.1.1) family.</text>
</comment>
<keyword evidence="13" id="KW-1185">Reference proteome</keyword>
<evidence type="ECO:0000256" key="10">
    <source>
        <dbReference type="SAM" id="Phobius"/>
    </source>
</evidence>
<dbReference type="EMBL" id="JBEDUW010000002">
    <property type="protein sequence ID" value="KAK9942123.1"/>
    <property type="molecule type" value="Genomic_DNA"/>
</dbReference>
<feature type="transmembrane region" description="Helical" evidence="10">
    <location>
        <begin position="283"/>
        <end position="309"/>
    </location>
</feature>
<keyword evidence="5 10" id="KW-0812">Transmembrane</keyword>
<keyword evidence="7 10" id="KW-1133">Transmembrane helix</keyword>
<dbReference type="FunFam" id="1.20.1250.20:FF:000002">
    <property type="entry name" value="Sugar transport protein 13"/>
    <property type="match status" value="1"/>
</dbReference>
<evidence type="ECO:0000256" key="6">
    <source>
        <dbReference type="ARBA" id="ARBA00022847"/>
    </source>
</evidence>
<evidence type="ECO:0000256" key="8">
    <source>
        <dbReference type="ARBA" id="ARBA00023136"/>
    </source>
</evidence>
<dbReference type="Pfam" id="PF00083">
    <property type="entry name" value="Sugar_tr"/>
    <property type="match status" value="1"/>
</dbReference>
<dbReference type="InterPro" id="IPR020846">
    <property type="entry name" value="MFS_dom"/>
</dbReference>
<dbReference type="PANTHER" id="PTHR23500">
    <property type="entry name" value="SOLUTE CARRIER FAMILY 2, FACILITATED GLUCOSE TRANSPORTER"/>
    <property type="match status" value="1"/>
</dbReference>
<organism evidence="12 13">
    <name type="scientific">Rubus argutus</name>
    <name type="common">Southern blackberry</name>
    <dbReference type="NCBI Taxonomy" id="59490"/>
    <lineage>
        <taxon>Eukaryota</taxon>
        <taxon>Viridiplantae</taxon>
        <taxon>Streptophyta</taxon>
        <taxon>Embryophyta</taxon>
        <taxon>Tracheophyta</taxon>
        <taxon>Spermatophyta</taxon>
        <taxon>Magnoliopsida</taxon>
        <taxon>eudicotyledons</taxon>
        <taxon>Gunneridae</taxon>
        <taxon>Pentapetalae</taxon>
        <taxon>rosids</taxon>
        <taxon>fabids</taxon>
        <taxon>Rosales</taxon>
        <taxon>Rosaceae</taxon>
        <taxon>Rosoideae</taxon>
        <taxon>Rosoideae incertae sedis</taxon>
        <taxon>Rubus</taxon>
    </lineage>
</organism>
<dbReference type="NCBIfam" id="TIGR00879">
    <property type="entry name" value="SP"/>
    <property type="match status" value="1"/>
</dbReference>
<evidence type="ECO:0000256" key="5">
    <source>
        <dbReference type="ARBA" id="ARBA00022692"/>
    </source>
</evidence>
<dbReference type="GO" id="GO:0016020">
    <property type="term" value="C:membrane"/>
    <property type="evidence" value="ECO:0007669"/>
    <property type="project" value="UniProtKB-SubCell"/>
</dbReference>
<dbReference type="PRINTS" id="PR00171">
    <property type="entry name" value="SUGRTRNSPORT"/>
</dbReference>
<comment type="caution">
    <text evidence="12">The sequence shown here is derived from an EMBL/GenBank/DDBJ whole genome shotgun (WGS) entry which is preliminary data.</text>
</comment>
<feature type="transmembrane region" description="Helical" evidence="10">
    <location>
        <begin position="387"/>
        <end position="405"/>
    </location>
</feature>
<name>A0AAW1Y059_RUBAR</name>
<evidence type="ECO:0000313" key="12">
    <source>
        <dbReference type="EMBL" id="KAK9942123.1"/>
    </source>
</evidence>
<dbReference type="InterPro" id="IPR005828">
    <property type="entry name" value="MFS_sugar_transport-like"/>
</dbReference>
<evidence type="ECO:0000256" key="3">
    <source>
        <dbReference type="ARBA" id="ARBA00022448"/>
    </source>
</evidence>
<evidence type="ECO:0000259" key="11">
    <source>
        <dbReference type="PROSITE" id="PS50850"/>
    </source>
</evidence>
<feature type="transmembrane region" description="Helical" evidence="10">
    <location>
        <begin position="454"/>
        <end position="473"/>
    </location>
</feature>
<evidence type="ECO:0000313" key="13">
    <source>
        <dbReference type="Proteomes" id="UP001457282"/>
    </source>
</evidence>
<feature type="transmembrane region" description="Helical" evidence="10">
    <location>
        <begin position="114"/>
        <end position="138"/>
    </location>
</feature>
<evidence type="ECO:0000256" key="1">
    <source>
        <dbReference type="ARBA" id="ARBA00004141"/>
    </source>
</evidence>
<proteinExistence type="inferred from homology"/>
<dbReference type="Gene3D" id="1.20.1250.20">
    <property type="entry name" value="MFS general substrate transporter like domains"/>
    <property type="match status" value="1"/>
</dbReference>
<dbReference type="SUPFAM" id="SSF103473">
    <property type="entry name" value="MFS general substrate transporter"/>
    <property type="match status" value="1"/>
</dbReference>
<feature type="transmembrane region" description="Helical" evidence="10">
    <location>
        <begin position="168"/>
        <end position="188"/>
    </location>
</feature>
<keyword evidence="4" id="KW-0762">Sugar transport</keyword>
<evidence type="ECO:0000256" key="9">
    <source>
        <dbReference type="RuleBase" id="RU003346"/>
    </source>
</evidence>
<protein>
    <recommendedName>
        <fullName evidence="11">Major facilitator superfamily (MFS) profile domain-containing protein</fullName>
    </recommendedName>
</protein>
<keyword evidence="3 9" id="KW-0813">Transport</keyword>
<gene>
    <name evidence="12" type="ORF">M0R45_007811</name>
</gene>
<feature type="transmembrane region" description="Helical" evidence="10">
    <location>
        <begin position="425"/>
        <end position="447"/>
    </location>
</feature>
<evidence type="ECO:0000256" key="2">
    <source>
        <dbReference type="ARBA" id="ARBA00010992"/>
    </source>
</evidence>
<dbReference type="InterPro" id="IPR045262">
    <property type="entry name" value="STP/PLT_plant"/>
</dbReference>
<reference evidence="12 13" key="1">
    <citation type="journal article" date="2023" name="G3 (Bethesda)">
        <title>A chromosome-length genome assembly and annotation of blackberry (Rubus argutus, cv. 'Hillquist').</title>
        <authorList>
            <person name="Bruna T."/>
            <person name="Aryal R."/>
            <person name="Dudchenko O."/>
            <person name="Sargent D.J."/>
            <person name="Mead D."/>
            <person name="Buti M."/>
            <person name="Cavallini A."/>
            <person name="Hytonen T."/>
            <person name="Andres J."/>
            <person name="Pham M."/>
            <person name="Weisz D."/>
            <person name="Mascagni F."/>
            <person name="Usai G."/>
            <person name="Natali L."/>
            <person name="Bassil N."/>
            <person name="Fernandez G.E."/>
            <person name="Lomsadze A."/>
            <person name="Armour M."/>
            <person name="Olukolu B."/>
            <person name="Poorten T."/>
            <person name="Britton C."/>
            <person name="Davik J."/>
            <person name="Ashrafi H."/>
            <person name="Aiden E.L."/>
            <person name="Borodovsky M."/>
            <person name="Worthington M."/>
        </authorList>
    </citation>
    <scope>NUCLEOTIDE SEQUENCE [LARGE SCALE GENOMIC DNA]</scope>
    <source>
        <strain evidence="12">PI 553951</strain>
    </source>
</reference>
<evidence type="ECO:0000256" key="4">
    <source>
        <dbReference type="ARBA" id="ARBA00022597"/>
    </source>
</evidence>
<feature type="transmembrane region" description="Helical" evidence="10">
    <location>
        <begin position="200"/>
        <end position="222"/>
    </location>
</feature>
<dbReference type="InterPro" id="IPR036259">
    <property type="entry name" value="MFS_trans_sf"/>
</dbReference>
<sequence length="517" mass="55830">MAGGTFNIESGGRKYEGRITLFVVFTCVVAASGGLLFGYDIGISGGVTSMEPFLSKFFPSVEKKMKNSGDGNMYCKFESQILTLFTSSLYVAALVASFFASVVTRRFGRKISMFVAGLVFLLGAILNGVANSIVLLIFGRLSLGVGVGFANQAVPVYLAEMAPAKFRGALNIGFSIACTIGILVANLVNYGTSKLKSGQGWRISLALAGVPALMMIIGSVFLPDSPNSILARGHPEKAKKVLQKIRGTKNVDEEFQDLVEASEAAKKVEHPWRNITQPRYRPQLVICCLIPLFQQLTGINVIMFYAPVLFKTLGMADDASLLSAVITGSVNVVATVVSIGTVDRLGRRALFLEGGVQMIVCQIAVAVMIGLKFGVSGVGSLTKGDANLLLFLICTYVAGFAWSWGPLGWLVPSEICPLEIRSAGQAINVSVNMLFTFVIGQAFLTMLCSMKFGLFFFFAGFVIIMTLFVAFFIPETKNVPIEEINTVWKAHWFWGKYIPDDAIIDRTHGKGKAVANL</sequence>
<dbReference type="Proteomes" id="UP001457282">
    <property type="component" value="Unassembled WGS sequence"/>
</dbReference>
<dbReference type="PROSITE" id="PS00216">
    <property type="entry name" value="SUGAR_TRANSPORT_1"/>
    <property type="match status" value="1"/>
</dbReference>
<feature type="transmembrane region" description="Helical" evidence="10">
    <location>
        <begin position="19"/>
        <end position="39"/>
    </location>
</feature>
<dbReference type="PROSITE" id="PS50850">
    <property type="entry name" value="MFS"/>
    <property type="match status" value="1"/>
</dbReference>
<dbReference type="CDD" id="cd17361">
    <property type="entry name" value="MFS_STP"/>
    <property type="match status" value="1"/>
</dbReference>
<dbReference type="PANTHER" id="PTHR23500:SF460">
    <property type="entry name" value="SUGAR TRANSPORT PROTEIN 11"/>
    <property type="match status" value="1"/>
</dbReference>
<keyword evidence="8 10" id="KW-0472">Membrane</keyword>
<feature type="domain" description="Major facilitator superfamily (MFS) profile" evidence="11">
    <location>
        <begin position="26"/>
        <end position="477"/>
    </location>
</feature>
<feature type="transmembrane region" description="Helical" evidence="10">
    <location>
        <begin position="321"/>
        <end position="342"/>
    </location>
</feature>
<feature type="transmembrane region" description="Helical" evidence="10">
    <location>
        <begin position="354"/>
        <end position="375"/>
    </location>
</feature>
<dbReference type="AlphaFoldDB" id="A0AAW1Y059"/>
<comment type="subcellular location">
    <subcellularLocation>
        <location evidence="1">Membrane</location>
        <topology evidence="1">Multi-pass membrane protein</topology>
    </subcellularLocation>
</comment>
<dbReference type="InterPro" id="IPR005829">
    <property type="entry name" value="Sugar_transporter_CS"/>
</dbReference>
<dbReference type="GO" id="GO:0015293">
    <property type="term" value="F:symporter activity"/>
    <property type="evidence" value="ECO:0007669"/>
    <property type="project" value="UniProtKB-KW"/>
</dbReference>
<accession>A0AAW1Y059</accession>
<evidence type="ECO:0000256" key="7">
    <source>
        <dbReference type="ARBA" id="ARBA00022989"/>
    </source>
</evidence>